<comment type="caution">
    <text evidence="4">The sequence shown here is derived from an EMBL/GenBank/DDBJ whole genome shotgun (WGS) entry which is preliminary data.</text>
</comment>
<reference evidence="4 5" key="1">
    <citation type="journal article" name="Sci. Rep.">
        <title>Genome-scale phylogenetic analyses confirm Olpidium as the closest living zoosporic fungus to the non-flagellated, terrestrial fungi.</title>
        <authorList>
            <person name="Chang Y."/>
            <person name="Rochon D."/>
            <person name="Sekimoto S."/>
            <person name="Wang Y."/>
            <person name="Chovatia M."/>
            <person name="Sandor L."/>
            <person name="Salamov A."/>
            <person name="Grigoriev I.V."/>
            <person name="Stajich J.E."/>
            <person name="Spatafora J.W."/>
        </authorList>
    </citation>
    <scope>NUCLEOTIDE SEQUENCE [LARGE SCALE GENOMIC DNA]</scope>
    <source>
        <strain evidence="4">S191</strain>
    </source>
</reference>
<dbReference type="PROSITE" id="PS50212">
    <property type="entry name" value="RASGEF_NTER"/>
    <property type="match status" value="1"/>
</dbReference>
<dbReference type="SUPFAM" id="SSF48366">
    <property type="entry name" value="Ras GEF"/>
    <property type="match status" value="1"/>
</dbReference>
<evidence type="ECO:0000313" key="5">
    <source>
        <dbReference type="Proteomes" id="UP000673691"/>
    </source>
</evidence>
<name>A0A8H8DKA9_9FUNG</name>
<sequence length="473" mass="51822">MAAPFGVPPVDYNFLTDFFFTYRCFLSPVHLCKLLILRFRWALSGLDAARDEARALVRVRTFVAFRHWLSMYYAYDFLESKTLRFTLASFLNGVRSHPVVKDSPRDARIIRSLRTMVRRFRRTYQGESKKLAKGKEVEAAGVMMATPMLGDIHQDFLTATPETRSPVASASATDLESAALYSSSHANSQNRRTSPSVPGRTTSFRPMGHARFLSDTSIGSAMQGVRDRAVGGAAPQHQHYSGDPNAWTLRMTFGLANLRKKIPEVYNSLVTGLGGPGGELDCTCEPRTAPDRQSAPGSPAEQRKMNGLHAVLANPAGARRREHAPGCPLAIFNRGTVLLTPAPYAGASGGAALATTSPSSAAAAAALHDVFPTALSHALPFGSSGYRSFILDHRSELLAQQFCIIEQRNIRGIQWDELVEVTWTKGRRVGSDEPCHRHRARGGAPASGTGVLALIDRFNLVSFLRERKRNEVL</sequence>
<dbReference type="InterPro" id="IPR023578">
    <property type="entry name" value="Ras_GEF_dom_sf"/>
</dbReference>
<dbReference type="EMBL" id="JAEFCI010004475">
    <property type="protein sequence ID" value="KAG5460927.1"/>
    <property type="molecule type" value="Genomic_DNA"/>
</dbReference>
<dbReference type="Proteomes" id="UP000673691">
    <property type="component" value="Unassembled WGS sequence"/>
</dbReference>
<evidence type="ECO:0000256" key="1">
    <source>
        <dbReference type="PROSITE-ProRule" id="PRU00135"/>
    </source>
</evidence>
<evidence type="ECO:0000259" key="3">
    <source>
        <dbReference type="PROSITE" id="PS50212"/>
    </source>
</evidence>
<dbReference type="InterPro" id="IPR000651">
    <property type="entry name" value="Ras-like_Gua-exchang_fac_N"/>
</dbReference>
<evidence type="ECO:0000256" key="2">
    <source>
        <dbReference type="SAM" id="MobiDB-lite"/>
    </source>
</evidence>
<evidence type="ECO:0000313" key="4">
    <source>
        <dbReference type="EMBL" id="KAG5460927.1"/>
    </source>
</evidence>
<dbReference type="Gene3D" id="1.20.870.10">
    <property type="entry name" value="Son of sevenless (SoS) protein Chain: S domain 1"/>
    <property type="match status" value="1"/>
</dbReference>
<dbReference type="AlphaFoldDB" id="A0A8H8DKA9"/>
<dbReference type="OrthoDB" id="10254377at2759"/>
<gene>
    <name evidence="4" type="ORF">BJ554DRAFT_6969</name>
</gene>
<dbReference type="GO" id="GO:0007264">
    <property type="term" value="P:small GTPase-mediated signal transduction"/>
    <property type="evidence" value="ECO:0007669"/>
    <property type="project" value="InterPro"/>
</dbReference>
<dbReference type="Pfam" id="PF00618">
    <property type="entry name" value="RasGEF_N"/>
    <property type="match status" value="1"/>
</dbReference>
<protein>
    <submittedName>
        <fullName evidence="4">Ras guanine nucleotide exchange factor domain-containing protein</fullName>
    </submittedName>
</protein>
<organism evidence="4 5">
    <name type="scientific">Olpidium bornovanus</name>
    <dbReference type="NCBI Taxonomy" id="278681"/>
    <lineage>
        <taxon>Eukaryota</taxon>
        <taxon>Fungi</taxon>
        <taxon>Fungi incertae sedis</taxon>
        <taxon>Olpidiomycota</taxon>
        <taxon>Olpidiomycotina</taxon>
        <taxon>Olpidiomycetes</taxon>
        <taxon>Olpidiales</taxon>
        <taxon>Olpidiaceae</taxon>
        <taxon>Olpidium</taxon>
    </lineage>
</organism>
<proteinExistence type="predicted"/>
<dbReference type="Gene3D" id="1.10.840.10">
    <property type="entry name" value="Ras guanine-nucleotide exchange factors catalytic domain"/>
    <property type="match status" value="1"/>
</dbReference>
<feature type="compositionally biased region" description="Polar residues" evidence="2">
    <location>
        <begin position="180"/>
        <end position="204"/>
    </location>
</feature>
<feature type="domain" description="N-terminal Ras-GEF" evidence="3">
    <location>
        <begin position="1"/>
        <end position="114"/>
    </location>
</feature>
<feature type="region of interest" description="Disordered" evidence="2">
    <location>
        <begin position="180"/>
        <end position="207"/>
    </location>
</feature>
<dbReference type="GO" id="GO:0005085">
    <property type="term" value="F:guanyl-nucleotide exchange factor activity"/>
    <property type="evidence" value="ECO:0007669"/>
    <property type="project" value="UniProtKB-KW"/>
</dbReference>
<dbReference type="InterPro" id="IPR036964">
    <property type="entry name" value="RASGEF_cat_dom_sf"/>
</dbReference>
<keyword evidence="1" id="KW-0344">Guanine-nucleotide releasing factor</keyword>
<dbReference type="CDD" id="cd06224">
    <property type="entry name" value="REM"/>
    <property type="match status" value="1"/>
</dbReference>
<accession>A0A8H8DKA9</accession>
<keyword evidence="5" id="KW-1185">Reference proteome</keyword>